<evidence type="ECO:0000313" key="1">
    <source>
        <dbReference type="EMBL" id="NKC32803.1"/>
    </source>
</evidence>
<dbReference type="InterPro" id="IPR011990">
    <property type="entry name" value="TPR-like_helical_dom_sf"/>
</dbReference>
<dbReference type="EMBL" id="JAAVNE010000032">
    <property type="protein sequence ID" value="NKC32803.1"/>
    <property type="molecule type" value="Genomic_DNA"/>
</dbReference>
<dbReference type="Proteomes" id="UP000787635">
    <property type="component" value="Unassembled WGS sequence"/>
</dbReference>
<keyword evidence="2" id="KW-1185">Reference proteome</keyword>
<name>A0ABX1E7Q5_9PROT</name>
<sequence length="190" mass="21207">MTHFDDVLAFWFSEGPDTFRKAWFEKNDAFDADIRSRFGDLLRPARQGALDSWGASPEGALALLLVLDQFPRNLHRGQAEAFASDDHARAIARRAVLDRRFDLALAPTQRSFLYLPFEHGEALADQDLSVALFEGLRDIPAMAAPGGVIDYAWRHRIVIQRFGRFPHRNTALGRPSTAAEQAWLAAGGGF</sequence>
<dbReference type="Gene3D" id="1.25.40.10">
    <property type="entry name" value="Tetratricopeptide repeat domain"/>
    <property type="match status" value="1"/>
</dbReference>
<dbReference type="SUPFAM" id="SSF48452">
    <property type="entry name" value="TPR-like"/>
    <property type="match status" value="1"/>
</dbReference>
<proteinExistence type="predicted"/>
<dbReference type="Gene3D" id="1.20.58.320">
    <property type="entry name" value="TPR-like"/>
    <property type="match status" value="1"/>
</dbReference>
<protein>
    <submittedName>
        <fullName evidence="1">DUF924 domain-containing protein</fullName>
    </submittedName>
</protein>
<accession>A0ABX1E7Q5</accession>
<gene>
    <name evidence="1" type="ORF">HEQ75_18200</name>
</gene>
<reference evidence="1 2" key="1">
    <citation type="submission" date="2020-03" db="EMBL/GenBank/DDBJ databases">
        <title>Roseomonas selenitidurans sp. nov. isolated from urban soil.</title>
        <authorList>
            <person name="Liu H."/>
        </authorList>
    </citation>
    <scope>NUCLEOTIDE SEQUENCE [LARGE SCALE GENOMIC DNA]</scope>
    <source>
        <strain evidence="1 2">BU-1</strain>
    </source>
</reference>
<organism evidence="1 2">
    <name type="scientific">Falsiroseomonas selenitidurans</name>
    <dbReference type="NCBI Taxonomy" id="2716335"/>
    <lineage>
        <taxon>Bacteria</taxon>
        <taxon>Pseudomonadati</taxon>
        <taxon>Pseudomonadota</taxon>
        <taxon>Alphaproteobacteria</taxon>
        <taxon>Acetobacterales</taxon>
        <taxon>Roseomonadaceae</taxon>
        <taxon>Falsiroseomonas</taxon>
    </lineage>
</organism>
<evidence type="ECO:0000313" key="2">
    <source>
        <dbReference type="Proteomes" id="UP000787635"/>
    </source>
</evidence>
<dbReference type="RefSeq" id="WP_168033309.1">
    <property type="nucleotide sequence ID" value="NZ_JAAVNE010000032.1"/>
</dbReference>
<dbReference type="Pfam" id="PF06041">
    <property type="entry name" value="DUF924"/>
    <property type="match status" value="1"/>
</dbReference>
<comment type="caution">
    <text evidence="1">The sequence shown here is derived from an EMBL/GenBank/DDBJ whole genome shotgun (WGS) entry which is preliminary data.</text>
</comment>
<dbReference type="InterPro" id="IPR010323">
    <property type="entry name" value="DUF924"/>
</dbReference>